<evidence type="ECO:0000259" key="6">
    <source>
        <dbReference type="Pfam" id="PF06925"/>
    </source>
</evidence>
<comment type="similarity">
    <text evidence="2">Belongs to the glycosyltransferase 28 family.</text>
</comment>
<feature type="domain" description="Diacylglycerol glucosyltransferase N-terminal" evidence="6">
    <location>
        <begin position="15"/>
        <end position="179"/>
    </location>
</feature>
<dbReference type="InterPro" id="IPR009695">
    <property type="entry name" value="Diacylglyc_glucosyltr_N"/>
</dbReference>
<gene>
    <name evidence="7" type="primary">ugtP_1</name>
    <name evidence="7" type="ORF">ACWI_20750</name>
</gene>
<protein>
    <submittedName>
        <fullName evidence="7">Processive diacylglycerol beta-glucosyltransferase</fullName>
        <ecNumber evidence="7">2.4.1.-</ecNumber>
    </submittedName>
</protein>
<evidence type="ECO:0000313" key="7">
    <source>
        <dbReference type="EMBL" id="OFV70294.1"/>
    </source>
</evidence>
<dbReference type="GO" id="GO:0009247">
    <property type="term" value="P:glycolipid biosynthetic process"/>
    <property type="evidence" value="ECO:0007669"/>
    <property type="project" value="InterPro"/>
</dbReference>
<evidence type="ECO:0000313" key="8">
    <source>
        <dbReference type="Proteomes" id="UP000176244"/>
    </source>
</evidence>
<dbReference type="OrthoDB" id="9815663at2"/>
<evidence type="ECO:0000256" key="4">
    <source>
        <dbReference type="ARBA" id="ARBA00022679"/>
    </source>
</evidence>
<dbReference type="Gene3D" id="3.40.50.2000">
    <property type="entry name" value="Glycogen Phosphorylase B"/>
    <property type="match status" value="1"/>
</dbReference>
<dbReference type="EMBL" id="LKEU01000031">
    <property type="protein sequence ID" value="OFV70294.1"/>
    <property type="molecule type" value="Genomic_DNA"/>
</dbReference>
<dbReference type="STRING" id="52694.ACWI_20750"/>
<evidence type="ECO:0000256" key="1">
    <source>
        <dbReference type="ARBA" id="ARBA00004370"/>
    </source>
</evidence>
<reference evidence="7 8" key="1">
    <citation type="submission" date="2015-09" db="EMBL/GenBank/DDBJ databases">
        <title>Genome sequence of Acetobacterium wieringae DSM 1911.</title>
        <authorList>
            <person name="Poehlein A."/>
            <person name="Bengelsdorf F.R."/>
            <person name="Schiel-Bengelsdorf B."/>
            <person name="Duerre P."/>
            <person name="Daniel R."/>
        </authorList>
    </citation>
    <scope>NUCLEOTIDE SEQUENCE [LARGE SCALE GENOMIC DNA]</scope>
    <source>
        <strain evidence="7 8">DSM 1911</strain>
    </source>
</reference>
<evidence type="ECO:0000259" key="5">
    <source>
        <dbReference type="Pfam" id="PF04101"/>
    </source>
</evidence>
<dbReference type="InterPro" id="IPR050519">
    <property type="entry name" value="Glycosyltransf_28_UgtP"/>
</dbReference>
<dbReference type="GO" id="GO:0016758">
    <property type="term" value="F:hexosyltransferase activity"/>
    <property type="evidence" value="ECO:0007669"/>
    <property type="project" value="InterPro"/>
</dbReference>
<dbReference type="PANTHER" id="PTHR43025">
    <property type="entry name" value="MONOGALACTOSYLDIACYLGLYCEROL SYNTHASE"/>
    <property type="match status" value="1"/>
</dbReference>
<comment type="caution">
    <text evidence="7">The sequence shown here is derived from an EMBL/GenBank/DDBJ whole genome shotgun (WGS) entry which is preliminary data.</text>
</comment>
<evidence type="ECO:0000256" key="3">
    <source>
        <dbReference type="ARBA" id="ARBA00022676"/>
    </source>
</evidence>
<dbReference type="Proteomes" id="UP000176244">
    <property type="component" value="Unassembled WGS sequence"/>
</dbReference>
<dbReference type="EC" id="2.4.1.-" evidence="7"/>
<evidence type="ECO:0000256" key="2">
    <source>
        <dbReference type="ARBA" id="ARBA00006962"/>
    </source>
</evidence>
<comment type="subcellular location">
    <subcellularLocation>
        <location evidence="1">Membrane</location>
    </subcellularLocation>
</comment>
<dbReference type="SUPFAM" id="SSF53756">
    <property type="entry name" value="UDP-Glycosyltransferase/glycogen phosphorylase"/>
    <property type="match status" value="1"/>
</dbReference>
<keyword evidence="3 7" id="KW-0328">Glycosyltransferase</keyword>
<dbReference type="RefSeq" id="WP_070371375.1">
    <property type="nucleotide sequence ID" value="NZ_CP097897.1"/>
</dbReference>
<dbReference type="Pfam" id="PF06925">
    <property type="entry name" value="MGDG_synth"/>
    <property type="match status" value="1"/>
</dbReference>
<dbReference type="InterPro" id="IPR007235">
    <property type="entry name" value="Glyco_trans_28_C"/>
</dbReference>
<name>A0A1F2PH30_9FIRM</name>
<accession>A0A1F2PH30</accession>
<feature type="domain" description="Glycosyl transferase family 28 C-terminal" evidence="5">
    <location>
        <begin position="200"/>
        <end position="351"/>
    </location>
</feature>
<dbReference type="PANTHER" id="PTHR43025:SF3">
    <property type="entry name" value="MONOGALACTOSYLDIACYLGLYCEROL SYNTHASE 1, CHLOROPLASTIC"/>
    <property type="match status" value="1"/>
</dbReference>
<dbReference type="Pfam" id="PF04101">
    <property type="entry name" value="Glyco_tran_28_C"/>
    <property type="match status" value="1"/>
</dbReference>
<proteinExistence type="inferred from homology"/>
<sequence>MSKVFIFTASTGAGHNLAAQSLKESLDEAGYQTEVYDAFKETNVTLDRLITKGYQQMVVNVPKLYEQMYNQFNNMNRFQQGIFQVLTRVMNPDIVPLIKSGHPDLIITTHPFVTNVLGTLKEHHAFDVPVLSIVTDYKIHTLYLKKMIDAYIVGSEYTKETMVEKGVAADIIYPYGIPIRQTFLQNNHLQRQELVDVAGTILLMGGSLGSKQMEKAFTSLMKVKEKIRIIVVCGNNSKIEKEIRAHYAREKTDDKLVEIHGFVNNVSELMDQSDAIITKPGGLTTTEAIVKNIPMIIPFYYPGQEEENADYLVDGGMAIKVDKIKDLTSMVDFLFENKYIIKRMSENMSEEAQKRSMTKTIELCHRLIAGYIEKKALPEPQPALFDPYKIKEIKDQ</sequence>
<keyword evidence="4 7" id="KW-0808">Transferase</keyword>
<dbReference type="AlphaFoldDB" id="A0A1F2PH30"/>
<organism evidence="7 8">
    <name type="scientific">Acetobacterium wieringae</name>
    <dbReference type="NCBI Taxonomy" id="52694"/>
    <lineage>
        <taxon>Bacteria</taxon>
        <taxon>Bacillati</taxon>
        <taxon>Bacillota</taxon>
        <taxon>Clostridia</taxon>
        <taxon>Eubacteriales</taxon>
        <taxon>Eubacteriaceae</taxon>
        <taxon>Acetobacterium</taxon>
    </lineage>
</organism>
<dbReference type="GO" id="GO:0016020">
    <property type="term" value="C:membrane"/>
    <property type="evidence" value="ECO:0007669"/>
    <property type="project" value="UniProtKB-SubCell"/>
</dbReference>